<protein>
    <recommendedName>
        <fullName evidence="3">Phage major capsid protein</fullName>
    </recommendedName>
</protein>
<dbReference type="STRING" id="272562.CA_C1130"/>
<evidence type="ECO:0000313" key="2">
    <source>
        <dbReference type="Proteomes" id="UP000000814"/>
    </source>
</evidence>
<gene>
    <name evidence="1" type="ordered locus">CA_C1130</name>
</gene>
<proteinExistence type="predicted"/>
<reference evidence="1 2" key="1">
    <citation type="journal article" date="2001" name="J. Bacteriol.">
        <title>Genome sequence and comparative analysis of the solvent-producing bacterium Clostridium acetobutylicum.</title>
        <authorList>
            <person name="Nolling J."/>
            <person name="Breton G."/>
            <person name="Omelchenko M.V."/>
            <person name="Makarova K.S."/>
            <person name="Zeng Q."/>
            <person name="Gibson R."/>
            <person name="Lee H.M."/>
            <person name="Dubois J."/>
            <person name="Qiu D."/>
            <person name="Hitti J."/>
            <person name="Wolf Y.I."/>
            <person name="Tatusov R.L."/>
            <person name="Sabathe F."/>
            <person name="Doucette-Stamm L."/>
            <person name="Soucaille P."/>
            <person name="Daly M.J."/>
            <person name="Bennett G.N."/>
            <person name="Koonin E.V."/>
            <person name="Smith D.R."/>
        </authorList>
    </citation>
    <scope>NUCLEOTIDE SEQUENCE [LARGE SCALE GENOMIC DNA]</scope>
    <source>
        <strain evidence="2">ATCC 824 / DSM 792 / JCM 1419 / LMG 5710 / VKM B-1787</strain>
    </source>
</reference>
<organism evidence="1 2">
    <name type="scientific">Clostridium acetobutylicum (strain ATCC 824 / DSM 792 / JCM 1419 / IAM 19013 / LMG 5710 / NBRC 13948 / NRRL B-527 / VKM B-1787 / 2291 / W)</name>
    <dbReference type="NCBI Taxonomy" id="272562"/>
    <lineage>
        <taxon>Bacteria</taxon>
        <taxon>Bacillati</taxon>
        <taxon>Bacillota</taxon>
        <taxon>Clostridia</taxon>
        <taxon>Eubacteriales</taxon>
        <taxon>Clostridiaceae</taxon>
        <taxon>Clostridium</taxon>
    </lineage>
</organism>
<keyword evidence="2" id="KW-1185">Reference proteome</keyword>
<name>Q97JZ2_CLOAB</name>
<evidence type="ECO:0000313" key="1">
    <source>
        <dbReference type="EMBL" id="AAK79103.1"/>
    </source>
</evidence>
<dbReference type="OrthoDB" id="2639884at2"/>
<evidence type="ECO:0008006" key="3">
    <source>
        <dbReference type="Google" id="ProtNLM"/>
    </source>
</evidence>
<dbReference type="RefSeq" id="WP_010964444.1">
    <property type="nucleotide sequence ID" value="NC_003030.1"/>
</dbReference>
<dbReference type="Proteomes" id="UP000000814">
    <property type="component" value="Chromosome"/>
</dbReference>
<dbReference type="PIR" id="D97039">
    <property type="entry name" value="D97039"/>
</dbReference>
<dbReference type="EMBL" id="AE001437">
    <property type="protein sequence ID" value="AAK79103.1"/>
    <property type="molecule type" value="Genomic_DNA"/>
</dbReference>
<dbReference type="KEGG" id="cac:CA_C1130"/>
<dbReference type="PATRIC" id="fig|272562.8.peg.1337"/>
<accession>Q97JZ2</accession>
<dbReference type="HOGENOM" id="CLU_818108_0_0_9"/>
<sequence length="339" mass="37529">MSERKVTRHGDAVRIFSAAAKGKLKNRVELENANRIMNKLAMNPTPQNRYMIAQIVQYSVENVVDEETQFLNLIADTKLDLEPNEKAEFKVKLRGVRAFYCAKGSTVERSTISHKNVLLDTEAVTAIPTISDIDMRSGRVNFQEVVQDAAIEMNNRMVTRVQSVLQKGISTLSNPNYATGTGLVKATLDAQIRAFQRLGMPVSLVGDIEVVSKLGELTGFVTANSNGVTQQFDPMLINEQNKNGFIGTYNNCNVIQLTNPFSSGSFSNTILDKSLLYIVPTGQNDKRSLKVAKEKAIPTIDDLHLEDRSYEMRMDAVFGAGLVFGDKCYIGAYKDLSIS</sequence>
<dbReference type="AlphaFoldDB" id="Q97JZ2"/>
<dbReference type="GeneID" id="44997640"/>
<dbReference type="eggNOG" id="ENOG502ZMB9">
    <property type="taxonomic scope" value="Bacteria"/>
</dbReference>